<gene>
    <name evidence="2" type="ORF">S06H3_18087</name>
</gene>
<evidence type="ECO:0000256" key="1">
    <source>
        <dbReference type="SAM" id="Phobius"/>
    </source>
</evidence>
<organism evidence="2">
    <name type="scientific">marine sediment metagenome</name>
    <dbReference type="NCBI Taxonomy" id="412755"/>
    <lineage>
        <taxon>unclassified sequences</taxon>
        <taxon>metagenomes</taxon>
        <taxon>ecological metagenomes</taxon>
    </lineage>
</organism>
<protein>
    <submittedName>
        <fullName evidence="2">Uncharacterized protein</fullName>
    </submittedName>
</protein>
<feature type="transmembrane region" description="Helical" evidence="1">
    <location>
        <begin position="12"/>
        <end position="32"/>
    </location>
</feature>
<keyword evidence="1" id="KW-0472">Membrane</keyword>
<accession>X1M2T6</accession>
<sequence>MKLTNRQRENLSKAFFNSANFIFAIVILGSFISKEFDIPKITFGVTFWIIFIIVGVILDKGEKDYWKPEVLQEKISYVSGNKFFRDLSEIDEESRKKLDEAFKKILNTLVIFEPELDLKISAAELKNISALGKGKRMFGYWVEGDGKYYLLLDAQYPDYLKLKCSEQTDPVVLWDFPVLKDSIKIKLERKGKYLVGKVEGPFALVTGLSEIAHY</sequence>
<keyword evidence="1" id="KW-0812">Transmembrane</keyword>
<dbReference type="EMBL" id="BARV01009109">
    <property type="protein sequence ID" value="GAI12386.1"/>
    <property type="molecule type" value="Genomic_DNA"/>
</dbReference>
<keyword evidence="1" id="KW-1133">Transmembrane helix</keyword>
<evidence type="ECO:0000313" key="2">
    <source>
        <dbReference type="EMBL" id="GAI12386.1"/>
    </source>
</evidence>
<feature type="transmembrane region" description="Helical" evidence="1">
    <location>
        <begin position="38"/>
        <end position="58"/>
    </location>
</feature>
<proteinExistence type="predicted"/>
<dbReference type="AlphaFoldDB" id="X1M2T6"/>
<comment type="caution">
    <text evidence="2">The sequence shown here is derived from an EMBL/GenBank/DDBJ whole genome shotgun (WGS) entry which is preliminary data.</text>
</comment>
<name>X1M2T6_9ZZZZ</name>
<reference evidence="2" key="1">
    <citation type="journal article" date="2014" name="Front. Microbiol.">
        <title>High frequency of phylogenetically diverse reductive dehalogenase-homologous genes in deep subseafloor sedimentary metagenomes.</title>
        <authorList>
            <person name="Kawai M."/>
            <person name="Futagami T."/>
            <person name="Toyoda A."/>
            <person name="Takaki Y."/>
            <person name="Nishi S."/>
            <person name="Hori S."/>
            <person name="Arai W."/>
            <person name="Tsubouchi T."/>
            <person name="Morono Y."/>
            <person name="Uchiyama I."/>
            <person name="Ito T."/>
            <person name="Fujiyama A."/>
            <person name="Inagaki F."/>
            <person name="Takami H."/>
        </authorList>
    </citation>
    <scope>NUCLEOTIDE SEQUENCE</scope>
    <source>
        <strain evidence="2">Expedition CK06-06</strain>
    </source>
</reference>